<dbReference type="InParanoid" id="D7FXS2"/>
<evidence type="ECO:0000313" key="2">
    <source>
        <dbReference type="Proteomes" id="UP000002630"/>
    </source>
</evidence>
<organism evidence="1 2">
    <name type="scientific">Ectocarpus siliculosus</name>
    <name type="common">Brown alga</name>
    <name type="synonym">Conferva siliculosa</name>
    <dbReference type="NCBI Taxonomy" id="2880"/>
    <lineage>
        <taxon>Eukaryota</taxon>
        <taxon>Sar</taxon>
        <taxon>Stramenopiles</taxon>
        <taxon>Ochrophyta</taxon>
        <taxon>PX clade</taxon>
        <taxon>Phaeophyceae</taxon>
        <taxon>Ectocarpales</taxon>
        <taxon>Ectocarpaceae</taxon>
        <taxon>Ectocarpus</taxon>
    </lineage>
</organism>
<dbReference type="AlphaFoldDB" id="D7FXS2"/>
<keyword evidence="2" id="KW-1185">Reference proteome</keyword>
<gene>
    <name evidence="1" type="ORF">Esi_0331_0005</name>
</gene>
<accession>D7FXS2</accession>
<dbReference type="EMBL" id="FN649734">
    <property type="protein sequence ID" value="CBJ32335.1"/>
    <property type="molecule type" value="Genomic_DNA"/>
</dbReference>
<reference evidence="1 2" key="1">
    <citation type="journal article" date="2010" name="Nature">
        <title>The Ectocarpus genome and the independent evolution of multicellularity in brown algae.</title>
        <authorList>
            <person name="Cock J.M."/>
            <person name="Sterck L."/>
            <person name="Rouze P."/>
            <person name="Scornet D."/>
            <person name="Allen A.E."/>
            <person name="Amoutzias G."/>
            <person name="Anthouard V."/>
            <person name="Artiguenave F."/>
            <person name="Aury J.M."/>
            <person name="Badger J.H."/>
            <person name="Beszteri B."/>
            <person name="Billiau K."/>
            <person name="Bonnet E."/>
            <person name="Bothwell J.H."/>
            <person name="Bowler C."/>
            <person name="Boyen C."/>
            <person name="Brownlee C."/>
            <person name="Carrano C.J."/>
            <person name="Charrier B."/>
            <person name="Cho G.Y."/>
            <person name="Coelho S.M."/>
            <person name="Collen J."/>
            <person name="Corre E."/>
            <person name="Da Silva C."/>
            <person name="Delage L."/>
            <person name="Delaroque N."/>
            <person name="Dittami S.M."/>
            <person name="Doulbeau S."/>
            <person name="Elias M."/>
            <person name="Farnham G."/>
            <person name="Gachon C.M."/>
            <person name="Gschloessl B."/>
            <person name="Heesch S."/>
            <person name="Jabbari K."/>
            <person name="Jubin C."/>
            <person name="Kawai H."/>
            <person name="Kimura K."/>
            <person name="Kloareg B."/>
            <person name="Kupper F.C."/>
            <person name="Lang D."/>
            <person name="Le Bail A."/>
            <person name="Leblanc C."/>
            <person name="Lerouge P."/>
            <person name="Lohr M."/>
            <person name="Lopez P.J."/>
            <person name="Martens C."/>
            <person name="Maumus F."/>
            <person name="Michel G."/>
            <person name="Miranda-Saavedra D."/>
            <person name="Morales J."/>
            <person name="Moreau H."/>
            <person name="Motomura T."/>
            <person name="Nagasato C."/>
            <person name="Napoli C.A."/>
            <person name="Nelson D.R."/>
            <person name="Nyvall-Collen P."/>
            <person name="Peters A.F."/>
            <person name="Pommier C."/>
            <person name="Potin P."/>
            <person name="Poulain J."/>
            <person name="Quesneville H."/>
            <person name="Read B."/>
            <person name="Rensing S.A."/>
            <person name="Ritter A."/>
            <person name="Rousvoal S."/>
            <person name="Samanta M."/>
            <person name="Samson G."/>
            <person name="Schroeder D.C."/>
            <person name="Segurens B."/>
            <person name="Strittmatter M."/>
            <person name="Tonon T."/>
            <person name="Tregear J.W."/>
            <person name="Valentin K."/>
            <person name="von Dassow P."/>
            <person name="Yamagishi T."/>
            <person name="Van de Peer Y."/>
            <person name="Wincker P."/>
        </authorList>
    </citation>
    <scope>NUCLEOTIDE SEQUENCE [LARGE SCALE GENOMIC DNA]</scope>
    <source>
        <strain evidence="2">Ec32 / CCAP1310/4</strain>
    </source>
</reference>
<proteinExistence type="predicted"/>
<sequence length="208" mass="23632">MEGPGRCLEAFAVALNTSCDGNVWYTSTKELQLASLQFCVKCRKVPSLHLAVNNAHVPARLWNDHAATEARTGAKRPSTTPVPVFRPREVTWGRPAWLLSDICLVFAKVERFLVRQDTVVDDVVWPCRLKKLFFGEGFDTPVDHAAWPASLEEITFGKKFKRPINGISWPRALKRLTFGLNFQPTHRQCRLSTSPTSFDLWRHVQPAY</sequence>
<protein>
    <submittedName>
        <fullName evidence="1">Uncharacterized protein</fullName>
    </submittedName>
</protein>
<evidence type="ECO:0000313" key="1">
    <source>
        <dbReference type="EMBL" id="CBJ32335.1"/>
    </source>
</evidence>
<name>D7FXS2_ECTSI</name>
<dbReference type="OrthoDB" id="10578594at2759"/>
<dbReference type="EMBL" id="FN648522">
    <property type="protein sequence ID" value="CBJ32335.1"/>
    <property type="molecule type" value="Genomic_DNA"/>
</dbReference>
<dbReference type="Proteomes" id="UP000002630">
    <property type="component" value="Linkage Group LG09"/>
</dbReference>